<dbReference type="GO" id="GO:0005886">
    <property type="term" value="C:plasma membrane"/>
    <property type="evidence" value="ECO:0007669"/>
    <property type="project" value="UniProtKB-SubCell"/>
</dbReference>
<feature type="transmembrane region" description="Helical" evidence="7">
    <location>
        <begin position="285"/>
        <end position="305"/>
    </location>
</feature>
<dbReference type="Gene3D" id="1.10.3430.10">
    <property type="entry name" value="Ammonium transporter AmtB like domains"/>
    <property type="match status" value="1"/>
</dbReference>
<dbReference type="PANTHER" id="PTHR10464">
    <property type="entry name" value="UREA TRANSPORTER"/>
    <property type="match status" value="1"/>
</dbReference>
<feature type="transmembrane region" description="Helical" evidence="7">
    <location>
        <begin position="103"/>
        <end position="126"/>
    </location>
</feature>
<dbReference type="InterPro" id="IPR029020">
    <property type="entry name" value="Ammonium/urea_transptr"/>
</dbReference>
<dbReference type="AlphaFoldDB" id="A0A0W1AA73"/>
<evidence type="ECO:0000256" key="7">
    <source>
        <dbReference type="SAM" id="Phobius"/>
    </source>
</evidence>
<protein>
    <submittedName>
        <fullName evidence="8">Urea transporter</fullName>
    </submittedName>
</protein>
<comment type="subcellular location">
    <subcellularLocation>
        <location evidence="1">Cell membrane</location>
        <topology evidence="1">Multi-pass membrane protein</topology>
    </subcellularLocation>
</comment>
<keyword evidence="4 7" id="KW-0812">Transmembrane</keyword>
<dbReference type="InterPro" id="IPR004937">
    <property type="entry name" value="Urea_transporter"/>
</dbReference>
<dbReference type="PATRIC" id="fig|45076.6.peg.1772"/>
<keyword evidence="9" id="KW-1185">Reference proteome</keyword>
<evidence type="ECO:0000256" key="2">
    <source>
        <dbReference type="ARBA" id="ARBA00005914"/>
    </source>
</evidence>
<comment type="caution">
    <text evidence="8">The sequence shown here is derived from an EMBL/GenBank/DDBJ whole genome shotgun (WGS) entry which is preliminary data.</text>
</comment>
<comment type="similarity">
    <text evidence="2">Belongs to the urea transporter family.</text>
</comment>
<reference evidence="8 9" key="1">
    <citation type="submission" date="2015-11" db="EMBL/GenBank/DDBJ databases">
        <title>Genomic analysis of 38 Legionella species identifies large and diverse effector repertoires.</title>
        <authorList>
            <person name="Burstein D."/>
            <person name="Amaro F."/>
            <person name="Zusman T."/>
            <person name="Lifshitz Z."/>
            <person name="Cohen O."/>
            <person name="Gilbert J.A."/>
            <person name="Pupko T."/>
            <person name="Shuman H.A."/>
            <person name="Segal G."/>
        </authorList>
    </citation>
    <scope>NUCLEOTIDE SEQUENCE [LARGE SCALE GENOMIC DNA]</scope>
    <source>
        <strain evidence="8 9">ATCC 49508</strain>
    </source>
</reference>
<accession>A0A0W1AA73</accession>
<evidence type="ECO:0000256" key="4">
    <source>
        <dbReference type="ARBA" id="ARBA00022692"/>
    </source>
</evidence>
<evidence type="ECO:0000256" key="6">
    <source>
        <dbReference type="ARBA" id="ARBA00023136"/>
    </source>
</evidence>
<keyword evidence="3" id="KW-1003">Cell membrane</keyword>
<feature type="transmembrane region" description="Helical" evidence="7">
    <location>
        <begin position="178"/>
        <end position="202"/>
    </location>
</feature>
<evidence type="ECO:0000256" key="3">
    <source>
        <dbReference type="ARBA" id="ARBA00022475"/>
    </source>
</evidence>
<dbReference type="GO" id="GO:0015204">
    <property type="term" value="F:urea transmembrane transporter activity"/>
    <property type="evidence" value="ECO:0007669"/>
    <property type="project" value="InterPro"/>
</dbReference>
<dbReference type="Proteomes" id="UP000054662">
    <property type="component" value="Unassembled WGS sequence"/>
</dbReference>
<gene>
    <name evidence="8" type="ORF">Lwor_1636</name>
</gene>
<proteinExistence type="inferred from homology"/>
<feature type="transmembrane region" description="Helical" evidence="7">
    <location>
        <begin position="209"/>
        <end position="229"/>
    </location>
</feature>
<evidence type="ECO:0000256" key="5">
    <source>
        <dbReference type="ARBA" id="ARBA00022989"/>
    </source>
</evidence>
<feature type="transmembrane region" description="Helical" evidence="7">
    <location>
        <begin position="29"/>
        <end position="50"/>
    </location>
</feature>
<dbReference type="STRING" id="45076.Lwor_1636"/>
<organism evidence="8 9">
    <name type="scientific">Legionella worsleiensis</name>
    <dbReference type="NCBI Taxonomy" id="45076"/>
    <lineage>
        <taxon>Bacteria</taxon>
        <taxon>Pseudomonadati</taxon>
        <taxon>Pseudomonadota</taxon>
        <taxon>Gammaproteobacteria</taxon>
        <taxon>Legionellales</taxon>
        <taxon>Legionellaceae</taxon>
        <taxon>Legionella</taxon>
    </lineage>
</organism>
<keyword evidence="6 7" id="KW-0472">Membrane</keyword>
<name>A0A0W1AA73_9GAMM</name>
<evidence type="ECO:0000313" key="9">
    <source>
        <dbReference type="Proteomes" id="UP000054662"/>
    </source>
</evidence>
<evidence type="ECO:0000313" key="8">
    <source>
        <dbReference type="EMBL" id="KTD78241.1"/>
    </source>
</evidence>
<feature type="transmembrane region" description="Helical" evidence="7">
    <location>
        <begin position="133"/>
        <end position="150"/>
    </location>
</feature>
<evidence type="ECO:0000256" key="1">
    <source>
        <dbReference type="ARBA" id="ARBA00004651"/>
    </source>
</evidence>
<keyword evidence="5 7" id="KW-1133">Transmembrane helix</keyword>
<feature type="transmembrane region" description="Helical" evidence="7">
    <location>
        <begin position="56"/>
        <end position="74"/>
    </location>
</feature>
<dbReference type="Pfam" id="PF03253">
    <property type="entry name" value="UT"/>
    <property type="match status" value="1"/>
</dbReference>
<dbReference type="PANTHER" id="PTHR10464:SF4">
    <property type="entry name" value="UREA TRANSPORTER"/>
    <property type="match status" value="1"/>
</dbReference>
<dbReference type="EMBL" id="LNZC01000020">
    <property type="protein sequence ID" value="KTD78241.1"/>
    <property type="molecule type" value="Genomic_DNA"/>
</dbReference>
<sequence length="693" mass="78649">MLPKRLSTLLNSDSFYLFKTNVVHRIFRAYSTVFFCYSPWIGAWFALVSWGSPRTAFSGFFSLLCAWLFGRLLSINPPGDLHLVNSLLCGLFLSAYYPLSIQFFLGLILIILFITTCTNWLCNFLWNLGKVPLMTLPFVLGTWPLIIIFHDQQLVSFPSLMFMQANLPSFLSFPWSDVFFSTVGGLMLVPYPLTGALIFAGLFLASRYLAFLVISGYIVGALILILFGYEFLITQTGYNFMLTAIALGGIFMIPGKFSYLVALCGSALAALSVVVLYKLLFPVELPLLVLPFLLSTYFWLGGLNYRTQKKKGPLNLEVPVSPEIAWERYRLESERGIHLESAFITEFFQEEWQVAYDAKLKKDYFVRVDDAAEHIILAPVNAHVVELRDRANQQHHKAAIDESWGNFILLRDYAGQYILIPYLKDGSLKPNTGDWVVVGQPIASCEKFDREYRFYIQVQKGVRPTSERVPYHFSNMISYKPKELKQFSLYYYPVAGDYIVSAQRNNELAEALDLQSGLTLNYRVISPDNSESIMMLQTGITPQGQTRLYAQKDRSIGYEQTQLTLAFYDYQGKRDILLDLWALAMGLTPLTIQAEIWKDAPALDLWPLGPGKRLMLGLLRPLGVGCHSVYTRTWNNESRVWIQKATHHADIIPGIQWIATTTAVIDPEKGVMKLSLDVFGSTWEAERIVKSAP</sequence>
<dbReference type="RefSeq" id="WP_162262299.1">
    <property type="nucleotide sequence ID" value="NZ_CBCRUR010000012.1"/>
</dbReference>